<sequence>MWGFGLIEFDRLVRFKIDGVGRRIVKGNGRGYRRLEETGCAALEEYSRGLSGETNGST</sequence>
<dbReference type="EMBL" id="KZ503184">
    <property type="protein sequence ID" value="PKU67556.1"/>
    <property type="molecule type" value="Genomic_DNA"/>
</dbReference>
<reference evidence="1 2" key="1">
    <citation type="journal article" date="2016" name="Sci. Rep.">
        <title>The Dendrobium catenatum Lindl. genome sequence provides insights into polysaccharide synthase, floral development and adaptive evolution.</title>
        <authorList>
            <person name="Zhang G.Q."/>
            <person name="Xu Q."/>
            <person name="Bian C."/>
            <person name="Tsai W.C."/>
            <person name="Yeh C.M."/>
            <person name="Liu K.W."/>
            <person name="Yoshida K."/>
            <person name="Zhang L.S."/>
            <person name="Chang S.B."/>
            <person name="Chen F."/>
            <person name="Shi Y."/>
            <person name="Su Y.Y."/>
            <person name="Zhang Y.Q."/>
            <person name="Chen L.J."/>
            <person name="Yin Y."/>
            <person name="Lin M."/>
            <person name="Huang H."/>
            <person name="Deng H."/>
            <person name="Wang Z.W."/>
            <person name="Zhu S.L."/>
            <person name="Zhao X."/>
            <person name="Deng C."/>
            <person name="Niu S.C."/>
            <person name="Huang J."/>
            <person name="Wang M."/>
            <person name="Liu G.H."/>
            <person name="Yang H.J."/>
            <person name="Xiao X.J."/>
            <person name="Hsiao Y.Y."/>
            <person name="Wu W.L."/>
            <person name="Chen Y.Y."/>
            <person name="Mitsuda N."/>
            <person name="Ohme-Takagi M."/>
            <person name="Luo Y.B."/>
            <person name="Van de Peer Y."/>
            <person name="Liu Z.J."/>
        </authorList>
    </citation>
    <scope>NUCLEOTIDE SEQUENCE [LARGE SCALE GENOMIC DNA]</scope>
    <source>
        <tissue evidence="1">The whole plant</tissue>
    </source>
</reference>
<accession>A0A2I0VVX1</accession>
<proteinExistence type="predicted"/>
<protein>
    <submittedName>
        <fullName evidence="1">Uncharacterized protein</fullName>
    </submittedName>
</protein>
<dbReference type="AlphaFoldDB" id="A0A2I0VVX1"/>
<reference evidence="1 2" key="2">
    <citation type="journal article" date="2017" name="Nature">
        <title>The Apostasia genome and the evolution of orchids.</title>
        <authorList>
            <person name="Zhang G.Q."/>
            <person name="Liu K.W."/>
            <person name="Li Z."/>
            <person name="Lohaus R."/>
            <person name="Hsiao Y.Y."/>
            <person name="Niu S.C."/>
            <person name="Wang J.Y."/>
            <person name="Lin Y.C."/>
            <person name="Xu Q."/>
            <person name="Chen L.J."/>
            <person name="Yoshida K."/>
            <person name="Fujiwara S."/>
            <person name="Wang Z.W."/>
            <person name="Zhang Y.Q."/>
            <person name="Mitsuda N."/>
            <person name="Wang M."/>
            <person name="Liu G.H."/>
            <person name="Pecoraro L."/>
            <person name="Huang H.X."/>
            <person name="Xiao X.J."/>
            <person name="Lin M."/>
            <person name="Wu X.Y."/>
            <person name="Wu W.L."/>
            <person name="Chen Y.Y."/>
            <person name="Chang S.B."/>
            <person name="Sakamoto S."/>
            <person name="Ohme-Takagi M."/>
            <person name="Yagi M."/>
            <person name="Zeng S.J."/>
            <person name="Shen C.Y."/>
            <person name="Yeh C.M."/>
            <person name="Luo Y.B."/>
            <person name="Tsai W.C."/>
            <person name="Van de Peer Y."/>
            <person name="Liu Z.J."/>
        </authorList>
    </citation>
    <scope>NUCLEOTIDE SEQUENCE [LARGE SCALE GENOMIC DNA]</scope>
    <source>
        <tissue evidence="1">The whole plant</tissue>
    </source>
</reference>
<evidence type="ECO:0000313" key="2">
    <source>
        <dbReference type="Proteomes" id="UP000233837"/>
    </source>
</evidence>
<keyword evidence="2" id="KW-1185">Reference proteome</keyword>
<gene>
    <name evidence="1" type="ORF">MA16_Dca024883</name>
</gene>
<organism evidence="1 2">
    <name type="scientific">Dendrobium catenatum</name>
    <dbReference type="NCBI Taxonomy" id="906689"/>
    <lineage>
        <taxon>Eukaryota</taxon>
        <taxon>Viridiplantae</taxon>
        <taxon>Streptophyta</taxon>
        <taxon>Embryophyta</taxon>
        <taxon>Tracheophyta</taxon>
        <taxon>Spermatophyta</taxon>
        <taxon>Magnoliopsida</taxon>
        <taxon>Liliopsida</taxon>
        <taxon>Asparagales</taxon>
        <taxon>Orchidaceae</taxon>
        <taxon>Epidendroideae</taxon>
        <taxon>Malaxideae</taxon>
        <taxon>Dendrobiinae</taxon>
        <taxon>Dendrobium</taxon>
    </lineage>
</organism>
<dbReference type="Proteomes" id="UP000233837">
    <property type="component" value="Unassembled WGS sequence"/>
</dbReference>
<name>A0A2I0VVX1_9ASPA</name>
<evidence type="ECO:0000313" key="1">
    <source>
        <dbReference type="EMBL" id="PKU67556.1"/>
    </source>
</evidence>